<dbReference type="Proteomes" id="UP000230709">
    <property type="component" value="Chromosome"/>
</dbReference>
<dbReference type="STRING" id="595536.GCA_000178815_01736"/>
<dbReference type="GO" id="GO:0097367">
    <property type="term" value="F:carbohydrate derivative binding"/>
    <property type="evidence" value="ECO:0007669"/>
    <property type="project" value="InterPro"/>
</dbReference>
<keyword evidence="5" id="KW-1185">Reference proteome</keyword>
<dbReference type="NCBIfam" id="NF003915">
    <property type="entry name" value="PRK05441.1"/>
    <property type="match status" value="1"/>
</dbReference>
<dbReference type="GO" id="GO:0016803">
    <property type="term" value="F:ether hydrolase activity"/>
    <property type="evidence" value="ECO:0007669"/>
    <property type="project" value="TreeGrafter"/>
</dbReference>
<evidence type="ECO:0000256" key="2">
    <source>
        <dbReference type="ARBA" id="ARBA00023277"/>
    </source>
</evidence>
<feature type="domain" description="SIS" evidence="3">
    <location>
        <begin position="50"/>
        <end position="213"/>
    </location>
</feature>
<dbReference type="RefSeq" id="WP_003608446.1">
    <property type="nucleotide sequence ID" value="NZ_ADVE02000001.1"/>
</dbReference>
<reference evidence="5" key="1">
    <citation type="submission" date="2017-10" db="EMBL/GenBank/DDBJ databases">
        <title>Completed PacBio SMRT sequence of Methylosinus trichosporium OB3b reveals presence of a third large plasmid.</title>
        <authorList>
            <person name="Charles T.C."/>
            <person name="Lynch M.D.J."/>
            <person name="Heil J.R."/>
            <person name="Cheng J."/>
        </authorList>
    </citation>
    <scope>NUCLEOTIDE SEQUENCE [LARGE SCALE GENOMIC DNA]</scope>
    <source>
        <strain evidence="5">OB3b</strain>
    </source>
</reference>
<sequence>METERPSPRYSRIDAWEPAEILDAMIEGQLAAVAAVRAARASLESAALAIEQKLGAGGRLVYVGAGTSGRLAVQDGAELAPTFGWPQDKLLLLIAGGEDALLKAVEGAEDESARAIELMRRHGVGRADVLIALAASGTTPFTLACLREAKRAGALVIGVANNRDTPLLAEADHAIFLDTGPEVIAGSTRMKAGAAQRTALLLLSSLVMILLGRVFDGLMVDVQASNKKLVRRSEKILARLTGRGAEEIDAALRRSGGSVKLAFLLLQGWEHAEAEAALSAAHGHLRRAFETLDARRAGIAAQTPGGSTVGLKKPTPS</sequence>
<proteinExistence type="predicted"/>
<organism evidence="4 5">
    <name type="scientific">Methylosinus trichosporium (strain ATCC 35070 / NCIMB 11131 / UNIQEM 75 / OB3b)</name>
    <dbReference type="NCBI Taxonomy" id="595536"/>
    <lineage>
        <taxon>Bacteria</taxon>
        <taxon>Pseudomonadati</taxon>
        <taxon>Pseudomonadota</taxon>
        <taxon>Alphaproteobacteria</taxon>
        <taxon>Hyphomicrobiales</taxon>
        <taxon>Methylocystaceae</taxon>
        <taxon>Methylosinus</taxon>
    </lineage>
</organism>
<dbReference type="GO" id="GO:0046348">
    <property type="term" value="P:amino sugar catabolic process"/>
    <property type="evidence" value="ECO:0007669"/>
    <property type="project" value="InterPro"/>
</dbReference>
<dbReference type="Pfam" id="PF22645">
    <property type="entry name" value="GKRP_SIS_N"/>
    <property type="match status" value="1"/>
</dbReference>
<dbReference type="EMBL" id="CP023737">
    <property type="protein sequence ID" value="ATQ69431.1"/>
    <property type="molecule type" value="Genomic_DNA"/>
</dbReference>
<dbReference type="CDD" id="cd05007">
    <property type="entry name" value="SIS_Etherase"/>
    <property type="match status" value="1"/>
</dbReference>
<name>A0A2D2D351_METT3</name>
<evidence type="ECO:0000313" key="4">
    <source>
        <dbReference type="EMBL" id="ATQ69431.1"/>
    </source>
</evidence>
<evidence type="ECO:0000313" key="5">
    <source>
        <dbReference type="Proteomes" id="UP000230709"/>
    </source>
</evidence>
<accession>A0A2D2D351</accession>
<dbReference type="InterPro" id="IPR001347">
    <property type="entry name" value="SIS_dom"/>
</dbReference>
<keyword evidence="2" id="KW-0119">Carbohydrate metabolism</keyword>
<gene>
    <name evidence="4" type="ORF">CQW49_17220</name>
</gene>
<dbReference type="InterPro" id="IPR040190">
    <property type="entry name" value="MURQ/GCKR"/>
</dbReference>
<protein>
    <submittedName>
        <fullName evidence="4">N-acetylmuramic acid 6-phosphate etherase</fullName>
    </submittedName>
</protein>
<dbReference type="Gene3D" id="3.40.50.10490">
    <property type="entry name" value="Glucose-6-phosphate isomerase like protein, domain 1"/>
    <property type="match status" value="1"/>
</dbReference>
<dbReference type="GO" id="GO:0009254">
    <property type="term" value="P:peptidoglycan turnover"/>
    <property type="evidence" value="ECO:0007669"/>
    <property type="project" value="TreeGrafter"/>
</dbReference>
<dbReference type="InterPro" id="IPR005488">
    <property type="entry name" value="Etherase_MurQ"/>
</dbReference>
<dbReference type="AlphaFoldDB" id="A0A2D2D351"/>
<dbReference type="PANTHER" id="PTHR10088">
    <property type="entry name" value="GLUCOKINASE REGULATORY PROTEIN"/>
    <property type="match status" value="1"/>
</dbReference>
<keyword evidence="1" id="KW-0456">Lyase</keyword>
<dbReference type="Gene3D" id="1.10.8.1080">
    <property type="match status" value="1"/>
</dbReference>
<evidence type="ECO:0000259" key="3">
    <source>
        <dbReference type="PROSITE" id="PS51464"/>
    </source>
</evidence>
<dbReference type="NCBIfam" id="NF009222">
    <property type="entry name" value="PRK12570.1"/>
    <property type="match status" value="1"/>
</dbReference>
<dbReference type="PANTHER" id="PTHR10088:SF4">
    <property type="entry name" value="GLUCOKINASE REGULATORY PROTEIN"/>
    <property type="match status" value="1"/>
</dbReference>
<evidence type="ECO:0000256" key="1">
    <source>
        <dbReference type="ARBA" id="ARBA00023239"/>
    </source>
</evidence>
<dbReference type="InterPro" id="IPR046348">
    <property type="entry name" value="SIS_dom_sf"/>
</dbReference>
<dbReference type="GO" id="GO:0016835">
    <property type="term" value="F:carbon-oxygen lyase activity"/>
    <property type="evidence" value="ECO:0007669"/>
    <property type="project" value="InterPro"/>
</dbReference>
<dbReference type="PROSITE" id="PS51464">
    <property type="entry name" value="SIS"/>
    <property type="match status" value="1"/>
</dbReference>
<dbReference type="SUPFAM" id="SSF53697">
    <property type="entry name" value="SIS domain"/>
    <property type="match status" value="1"/>
</dbReference>
<dbReference type="KEGG" id="mtw:CQW49_17220"/>